<dbReference type="InterPro" id="IPR001870">
    <property type="entry name" value="B30.2/SPRY"/>
</dbReference>
<dbReference type="InterPro" id="IPR043136">
    <property type="entry name" value="B30.2/SPRY_sf"/>
</dbReference>
<dbReference type="Pfam" id="PF00622">
    <property type="entry name" value="SPRY"/>
    <property type="match status" value="1"/>
</dbReference>
<dbReference type="Proteomes" id="UP000278807">
    <property type="component" value="Unassembled WGS sequence"/>
</dbReference>
<evidence type="ECO:0000313" key="2">
    <source>
        <dbReference type="EMBL" id="VDO04225.1"/>
    </source>
</evidence>
<reference evidence="4" key="1">
    <citation type="submission" date="2017-02" db="UniProtKB">
        <authorList>
            <consortium name="WormBaseParasite"/>
        </authorList>
    </citation>
    <scope>IDENTIFICATION</scope>
</reference>
<sequence length="246" mass="28234">MQEECGICGFNNDKNDSIFSCKCKNMKSEWVWDSQCTTPELCLFKDDKTIIFHPKSSNGTSVVRGTELFTSGIHYWEIRVITPLYGTDVMIGVGEKDLCLEGSECKYSSFLGADGHSCGHSYTGGIQYKGSFDYKHVKEFSNRSVVGCLLDMFHRKLYFFVNRELSGRPITLKGNAYYPMVCSTAARTGVQLIYTRSFEAKLQHFIIMENKLPREDEHHRYSSLIKVLLEDCWPLRLPNRRRISVD</sequence>
<dbReference type="InterPro" id="IPR013320">
    <property type="entry name" value="ConA-like_dom_sf"/>
</dbReference>
<proteinExistence type="predicted"/>
<dbReference type="AlphaFoldDB" id="A0A0R3TM06"/>
<organism evidence="4">
    <name type="scientific">Rodentolepis nana</name>
    <name type="common">Dwarf tapeworm</name>
    <name type="synonym">Hymenolepis nana</name>
    <dbReference type="NCBI Taxonomy" id="102285"/>
    <lineage>
        <taxon>Eukaryota</taxon>
        <taxon>Metazoa</taxon>
        <taxon>Spiralia</taxon>
        <taxon>Lophotrochozoa</taxon>
        <taxon>Platyhelminthes</taxon>
        <taxon>Cestoda</taxon>
        <taxon>Eucestoda</taxon>
        <taxon>Cyclophyllidea</taxon>
        <taxon>Hymenolepididae</taxon>
        <taxon>Rodentolepis</taxon>
    </lineage>
</organism>
<dbReference type="SUPFAM" id="SSF49899">
    <property type="entry name" value="Concanavalin A-like lectins/glucanases"/>
    <property type="match status" value="1"/>
</dbReference>
<protein>
    <submittedName>
        <fullName evidence="4">B30.2/SPRY domain-containing protein</fullName>
    </submittedName>
</protein>
<accession>A0A0R3TM06</accession>
<dbReference type="PANTHER" id="PTHR12245:SF5">
    <property type="entry name" value="SPRY DOMAIN-CONTAINING SOCS BOX PROTEIN 3"/>
    <property type="match status" value="1"/>
</dbReference>
<keyword evidence="3" id="KW-1185">Reference proteome</keyword>
<evidence type="ECO:0000313" key="4">
    <source>
        <dbReference type="WBParaSite" id="HNAJ_0000832001-mRNA-1"/>
    </source>
</evidence>
<dbReference type="STRING" id="102285.A0A0R3TM06"/>
<reference evidence="2 3" key="2">
    <citation type="submission" date="2018-11" db="EMBL/GenBank/DDBJ databases">
        <authorList>
            <consortium name="Pathogen Informatics"/>
        </authorList>
    </citation>
    <scope>NUCLEOTIDE SEQUENCE [LARGE SCALE GENOMIC DNA]</scope>
</reference>
<name>A0A0R3TM06_RODNA</name>
<dbReference type="Gene3D" id="2.60.120.920">
    <property type="match status" value="1"/>
</dbReference>
<dbReference type="EMBL" id="UZAE01012258">
    <property type="protein sequence ID" value="VDO04225.1"/>
    <property type="molecule type" value="Genomic_DNA"/>
</dbReference>
<dbReference type="GO" id="GO:0043161">
    <property type="term" value="P:proteasome-mediated ubiquitin-dependent protein catabolic process"/>
    <property type="evidence" value="ECO:0007669"/>
    <property type="project" value="TreeGrafter"/>
</dbReference>
<dbReference type="InterPro" id="IPR003877">
    <property type="entry name" value="SPRY_dom"/>
</dbReference>
<dbReference type="OrthoDB" id="5951542at2759"/>
<feature type="domain" description="B30.2/SPRY" evidence="1">
    <location>
        <begin position="10"/>
        <end position="199"/>
    </location>
</feature>
<dbReference type="PANTHER" id="PTHR12245">
    <property type="entry name" value="SPRY DOMAIN CONTAINING SOCS BOX PROTEIN"/>
    <property type="match status" value="1"/>
</dbReference>
<dbReference type="InterPro" id="IPR050672">
    <property type="entry name" value="FBXO45-Fsn/SPSB_families"/>
</dbReference>
<gene>
    <name evidence="2" type="ORF">HNAJ_LOCUS8316</name>
</gene>
<dbReference type="GO" id="GO:0019005">
    <property type="term" value="C:SCF ubiquitin ligase complex"/>
    <property type="evidence" value="ECO:0007669"/>
    <property type="project" value="TreeGrafter"/>
</dbReference>
<dbReference type="PROSITE" id="PS50188">
    <property type="entry name" value="B302_SPRY"/>
    <property type="match status" value="1"/>
</dbReference>
<evidence type="ECO:0000313" key="3">
    <source>
        <dbReference type="Proteomes" id="UP000278807"/>
    </source>
</evidence>
<evidence type="ECO:0000259" key="1">
    <source>
        <dbReference type="PROSITE" id="PS50188"/>
    </source>
</evidence>
<dbReference type="WBParaSite" id="HNAJ_0000832001-mRNA-1">
    <property type="protein sequence ID" value="HNAJ_0000832001-mRNA-1"/>
    <property type="gene ID" value="HNAJ_0000832001"/>
</dbReference>